<gene>
    <name evidence="2" type="ORF">GCM10011572_43270</name>
    <name evidence="3" type="ORF">GM672_19670</name>
</gene>
<reference evidence="3 4" key="3">
    <citation type="submission" date="2019-11" db="EMBL/GenBank/DDBJ databases">
        <title>Type strains purchased from KCTC, JCM and DSMZ.</title>
        <authorList>
            <person name="Lu H."/>
        </authorList>
    </citation>
    <scope>NUCLEOTIDE SEQUENCE [LARGE SCALE GENOMIC DNA]</scope>
    <source>
        <strain evidence="3 4">KCTC 52429</strain>
    </source>
</reference>
<feature type="region of interest" description="Disordered" evidence="1">
    <location>
        <begin position="1"/>
        <end position="25"/>
    </location>
</feature>
<evidence type="ECO:0000256" key="1">
    <source>
        <dbReference type="SAM" id="MobiDB-lite"/>
    </source>
</evidence>
<reference evidence="2" key="1">
    <citation type="journal article" date="2014" name="Int. J. Syst. Evol. Microbiol.">
        <title>Complete genome of a new Firmicutes species belonging to the dominant human colonic microbiota ('Ruminococcus bicirculans') reveals two chromosomes and a selective capacity to utilize plant glucans.</title>
        <authorList>
            <consortium name="NISC Comparative Sequencing Program"/>
            <person name="Wegmann U."/>
            <person name="Louis P."/>
            <person name="Goesmann A."/>
            <person name="Henrissat B."/>
            <person name="Duncan S.H."/>
            <person name="Flint H.J."/>
        </authorList>
    </citation>
    <scope>NUCLEOTIDE SEQUENCE</scope>
    <source>
        <strain evidence="2">CGMCC 1.15931</strain>
    </source>
</reference>
<protein>
    <submittedName>
        <fullName evidence="3">Uncharacterized protein</fullName>
    </submittedName>
</protein>
<evidence type="ECO:0000313" key="4">
    <source>
        <dbReference type="Proteomes" id="UP000430634"/>
    </source>
</evidence>
<dbReference type="EMBL" id="WNKZ01000066">
    <property type="protein sequence ID" value="MTV54952.1"/>
    <property type="molecule type" value="Genomic_DNA"/>
</dbReference>
<dbReference type="OrthoDB" id="7796826at2"/>
<reference evidence="5" key="2">
    <citation type="journal article" date="2019" name="Int. J. Syst. Evol. Microbiol.">
        <title>The Global Catalogue of Microorganisms (GCM) 10K type strain sequencing project: providing services to taxonomists for standard genome sequencing and annotation.</title>
        <authorList>
            <consortium name="The Broad Institute Genomics Platform"/>
            <consortium name="The Broad Institute Genome Sequencing Center for Infectious Disease"/>
            <person name="Wu L."/>
            <person name="Ma J."/>
        </authorList>
    </citation>
    <scope>NUCLEOTIDE SEQUENCE [LARGE SCALE GENOMIC DNA]</scope>
    <source>
        <strain evidence="5">CGMCC 1.15931</strain>
    </source>
</reference>
<comment type="caution">
    <text evidence="3">The sequence shown here is derived from an EMBL/GenBank/DDBJ whole genome shotgun (WGS) entry which is preliminary data.</text>
</comment>
<accession>A0A6I3T3B1</accession>
<keyword evidence="5" id="KW-1185">Reference proteome</keyword>
<proteinExistence type="predicted"/>
<evidence type="ECO:0000313" key="3">
    <source>
        <dbReference type="EMBL" id="MTV54952.1"/>
    </source>
</evidence>
<evidence type="ECO:0000313" key="2">
    <source>
        <dbReference type="EMBL" id="GGC17288.1"/>
    </source>
</evidence>
<dbReference type="AlphaFoldDB" id="A0A6I3T3B1"/>
<dbReference type="RefSeq" id="WP_155472231.1">
    <property type="nucleotide sequence ID" value="NZ_BMKG01000022.1"/>
</dbReference>
<organism evidence="3 4">
    <name type="scientific">Pseudoduganella buxea</name>
    <dbReference type="NCBI Taxonomy" id="1949069"/>
    <lineage>
        <taxon>Bacteria</taxon>
        <taxon>Pseudomonadati</taxon>
        <taxon>Pseudomonadota</taxon>
        <taxon>Betaproteobacteria</taxon>
        <taxon>Burkholderiales</taxon>
        <taxon>Oxalobacteraceae</taxon>
        <taxon>Telluria group</taxon>
        <taxon>Pseudoduganella</taxon>
    </lineage>
</organism>
<sequence length="771" mass="84626">MPDDTAAQRPQPIKEGVTNPTRGSKVQAQAEYGPMFLFRPETGEIIAVPAQEVNVINKEIGEWNMLIATLHAANAQVQFFDDEMVKQALQPDRMTPGAHNTAQRNWEIAADWQEEVIDTCQLKIKSLAKIGSGGKQLVELIPLPSIGSGKMENKAGEMKEGKYTKEIKASWGTGTKSVPSKDWIRPRKGSLVYVDSEKLKSNWPKFKDPDNLKWADVVQKDASGKCSINGMKALRYVKQTMGKANFQLKDFVKLDVDVEGSIGSWATAWNADTSNTASGKVKITAGPVTGDVELDAGAQFMRYLYGGSLNLTFEPTKADVAFRAEGHAELAIAEAKATATVHFPAKEGWMWTLPAPLADIGVAAKDIDLGAVRLTATLELKGAVGASVAAEISLGVENRIGQTPVIVGKKTRKRRRRRAKKVSVVEDMGPEKKMRVAGVEGTLDAFAGLKADAEIKGAIEWRNPENQKKEFEAFAVIAPALGAMAGIGGTAKLLVQYADGIFRVHADAALCIGLGAEGKLSFEVSAKLLVSFVKWFFYQLYNANFKRLDFLEESAFTAMKYLYFLAIVQGNNILNNFGMVESELALKIRQVKSKFSDAKARHQLAQRILADPEALRYAPPETKGMLIHDLCSNNNVDWMQSGFGIGNSYLIEQKSAIKKILMQWSHTRTECENTIQHISADGAKGSYLANLARLKRFLNQELPGNIDLPGVNTQHGEDFDVWYEKLSASLKDGPTRGFHIVPSNSLQYAMERNKDFDHPLFASAGEGAFYA</sequence>
<dbReference type="Proteomes" id="UP000622638">
    <property type="component" value="Unassembled WGS sequence"/>
</dbReference>
<name>A0A6I3T3B1_9BURK</name>
<dbReference type="Proteomes" id="UP000430634">
    <property type="component" value="Unassembled WGS sequence"/>
</dbReference>
<reference evidence="2" key="4">
    <citation type="submission" date="2024-05" db="EMBL/GenBank/DDBJ databases">
        <authorList>
            <person name="Sun Q."/>
            <person name="Zhou Y."/>
        </authorList>
    </citation>
    <scope>NUCLEOTIDE SEQUENCE</scope>
    <source>
        <strain evidence="2">CGMCC 1.15931</strain>
    </source>
</reference>
<evidence type="ECO:0000313" key="5">
    <source>
        <dbReference type="Proteomes" id="UP000622638"/>
    </source>
</evidence>
<dbReference type="EMBL" id="BMKG01000022">
    <property type="protein sequence ID" value="GGC17288.1"/>
    <property type="molecule type" value="Genomic_DNA"/>
</dbReference>